<accession>A0A543KNJ9</accession>
<dbReference type="Pfam" id="PF14659">
    <property type="entry name" value="Phage_int_SAM_3"/>
    <property type="match status" value="1"/>
</dbReference>
<dbReference type="InterPro" id="IPR011010">
    <property type="entry name" value="DNA_brk_join_enz"/>
</dbReference>
<dbReference type="Gene3D" id="1.10.150.130">
    <property type="match status" value="1"/>
</dbReference>
<evidence type="ECO:0000313" key="8">
    <source>
        <dbReference type="Proteomes" id="UP000315133"/>
    </source>
</evidence>
<dbReference type="GO" id="GO:0006310">
    <property type="term" value="P:DNA recombination"/>
    <property type="evidence" value="ECO:0007669"/>
    <property type="project" value="UniProtKB-KW"/>
</dbReference>
<keyword evidence="4" id="KW-0233">DNA recombination</keyword>
<dbReference type="InterPro" id="IPR002104">
    <property type="entry name" value="Integrase_catalytic"/>
</dbReference>
<dbReference type="InterPro" id="IPR013762">
    <property type="entry name" value="Integrase-like_cat_sf"/>
</dbReference>
<dbReference type="PANTHER" id="PTHR30349:SF64">
    <property type="entry name" value="PROPHAGE INTEGRASE INTD-RELATED"/>
    <property type="match status" value="1"/>
</dbReference>
<dbReference type="Pfam" id="PF00589">
    <property type="entry name" value="Phage_integrase"/>
    <property type="match status" value="1"/>
</dbReference>
<name>A0A543KNJ9_9MICO</name>
<proteinExistence type="inferred from homology"/>
<evidence type="ECO:0000256" key="1">
    <source>
        <dbReference type="ARBA" id="ARBA00008857"/>
    </source>
</evidence>
<comment type="caution">
    <text evidence="7">The sequence shown here is derived from an EMBL/GenBank/DDBJ whole genome shotgun (WGS) entry which is preliminary data.</text>
</comment>
<evidence type="ECO:0000259" key="6">
    <source>
        <dbReference type="PROSITE" id="PS51898"/>
    </source>
</evidence>
<sequence>MASTRRTVAPYIKETTNKDGVSYLVYIPRMENGKPESVTVYDVHTAYAVRDKLLKKREQLHAAERALKKKVKKNPDALTLEEWMTKWLTVIRGSVTEETYKCYESLSRNHIVPNVGHMALVEITMFDVRALRNDLDKKKARETVDKILGRVLAQALDQAVADRIIPGNPARGLPSRPRRRAHRDQGQGKSLLVEQVGRFLDCMDPWWRLMCQVQVDTGLRIGELGALQVRHLDLGRASVTVEQSLTKAGTIGPPKTSAGYRTVPMLQPATVASLRQHIKGRGLTSSDFVFTGPRGGRLNMDTFRRRKFAPAVEAAGLGDLRFEGHRVSPHWLRHSAITSWAMASGLTDMQIAAMAGHEDSRLTQAVYTHLRTADLGHARDNMAGFWAAA</sequence>
<dbReference type="InterPro" id="IPR004107">
    <property type="entry name" value="Integrase_SAM-like_N"/>
</dbReference>
<dbReference type="RefSeq" id="WP_170233569.1">
    <property type="nucleotide sequence ID" value="NZ_BAAAIL010000003.1"/>
</dbReference>
<dbReference type="InterPro" id="IPR010998">
    <property type="entry name" value="Integrase_recombinase_N"/>
</dbReference>
<keyword evidence="3" id="KW-0238">DNA-binding</keyword>
<dbReference type="Gene3D" id="1.10.443.10">
    <property type="entry name" value="Intergrase catalytic core"/>
    <property type="match status" value="1"/>
</dbReference>
<keyword evidence="2" id="KW-0229">DNA integration</keyword>
<dbReference type="CDD" id="cd01189">
    <property type="entry name" value="INT_ICEBs1_C_like"/>
    <property type="match status" value="1"/>
</dbReference>
<dbReference type="GO" id="GO:0003677">
    <property type="term" value="F:DNA binding"/>
    <property type="evidence" value="ECO:0007669"/>
    <property type="project" value="UniProtKB-KW"/>
</dbReference>
<feature type="domain" description="Tyr recombinase" evidence="6">
    <location>
        <begin position="186"/>
        <end position="380"/>
    </location>
</feature>
<dbReference type="AlphaFoldDB" id="A0A543KNJ9"/>
<evidence type="ECO:0000256" key="3">
    <source>
        <dbReference type="ARBA" id="ARBA00023125"/>
    </source>
</evidence>
<dbReference type="PROSITE" id="PS51898">
    <property type="entry name" value="TYR_RECOMBINASE"/>
    <property type="match status" value="1"/>
</dbReference>
<feature type="region of interest" description="Disordered" evidence="5">
    <location>
        <begin position="167"/>
        <end position="187"/>
    </location>
</feature>
<protein>
    <submittedName>
        <fullName evidence="7">Site-specific recombinase XerC</fullName>
    </submittedName>
</protein>
<keyword evidence="8" id="KW-1185">Reference proteome</keyword>
<reference evidence="7 8" key="1">
    <citation type="submission" date="2019-06" db="EMBL/GenBank/DDBJ databases">
        <title>Sequencing the genomes of 1000 actinobacteria strains.</title>
        <authorList>
            <person name="Klenk H.-P."/>
        </authorList>
    </citation>
    <scope>NUCLEOTIDE SEQUENCE [LARGE SCALE GENOMIC DNA]</scope>
    <source>
        <strain evidence="7 8">DSM 12362</strain>
    </source>
</reference>
<evidence type="ECO:0000256" key="4">
    <source>
        <dbReference type="ARBA" id="ARBA00023172"/>
    </source>
</evidence>
<dbReference type="SUPFAM" id="SSF56349">
    <property type="entry name" value="DNA breaking-rejoining enzymes"/>
    <property type="match status" value="1"/>
</dbReference>
<dbReference type="GO" id="GO:0015074">
    <property type="term" value="P:DNA integration"/>
    <property type="evidence" value="ECO:0007669"/>
    <property type="project" value="UniProtKB-KW"/>
</dbReference>
<comment type="similarity">
    <text evidence="1">Belongs to the 'phage' integrase family.</text>
</comment>
<evidence type="ECO:0000256" key="5">
    <source>
        <dbReference type="SAM" id="MobiDB-lite"/>
    </source>
</evidence>
<gene>
    <name evidence="7" type="ORF">FB476_1528</name>
</gene>
<evidence type="ECO:0000256" key="2">
    <source>
        <dbReference type="ARBA" id="ARBA00022908"/>
    </source>
</evidence>
<dbReference type="Proteomes" id="UP000315133">
    <property type="component" value="Unassembled WGS sequence"/>
</dbReference>
<evidence type="ECO:0000313" key="7">
    <source>
        <dbReference type="EMBL" id="TQM96643.1"/>
    </source>
</evidence>
<dbReference type="InterPro" id="IPR050090">
    <property type="entry name" value="Tyrosine_recombinase_XerCD"/>
</dbReference>
<dbReference type="PANTHER" id="PTHR30349">
    <property type="entry name" value="PHAGE INTEGRASE-RELATED"/>
    <property type="match status" value="1"/>
</dbReference>
<dbReference type="EMBL" id="VFPU01000001">
    <property type="protein sequence ID" value="TQM96643.1"/>
    <property type="molecule type" value="Genomic_DNA"/>
</dbReference>
<organism evidence="7 8">
    <name type="scientific">Ornithinimicrobium humiphilum</name>
    <dbReference type="NCBI Taxonomy" id="125288"/>
    <lineage>
        <taxon>Bacteria</taxon>
        <taxon>Bacillati</taxon>
        <taxon>Actinomycetota</taxon>
        <taxon>Actinomycetes</taxon>
        <taxon>Micrococcales</taxon>
        <taxon>Ornithinimicrobiaceae</taxon>
        <taxon>Ornithinimicrobium</taxon>
    </lineage>
</organism>